<feature type="transmembrane region" description="Helical" evidence="9">
    <location>
        <begin position="165"/>
        <end position="185"/>
    </location>
</feature>
<sequence length="278" mass="30521">MTAVTTTRTTVITPPGRLPLPSWREMWEAREVFTRFGIRDLKLRYRQTALGVIWVVLQPLLSAGIFSIVFGQIANLSSDGVPYFVFSFTGMLAWTVFNGIVTRAAPSLVNNQALISKVFFPRLLVPLSTVLSVLVDFLVASVLMVALLVIYGITPGWGLATLPLWILATVLLGSGIGMACSALMVKFRDINYIVPFAMQSLLYASPLAYSLSEVSGSIRWLFDINPLTWILEGFRWALLDLAQPPLWQLAGAAGVSVVVFVGGMLIFSKMERGFADVI</sequence>
<feature type="transmembrane region" description="Helical" evidence="9">
    <location>
        <begin position="192"/>
        <end position="211"/>
    </location>
</feature>
<accession>A0A3M2J8N3</accession>
<dbReference type="Pfam" id="PF01061">
    <property type="entry name" value="ABC2_membrane"/>
    <property type="match status" value="1"/>
</dbReference>
<evidence type="ECO:0000256" key="2">
    <source>
        <dbReference type="ARBA" id="ARBA00007783"/>
    </source>
</evidence>
<keyword evidence="7 9" id="KW-1133">Transmembrane helix</keyword>
<evidence type="ECO:0000256" key="1">
    <source>
        <dbReference type="ARBA" id="ARBA00004429"/>
    </source>
</evidence>
<comment type="caution">
    <text evidence="11">The sequence shown here is derived from an EMBL/GenBank/DDBJ whole genome shotgun (WGS) entry which is preliminary data.</text>
</comment>
<evidence type="ECO:0000256" key="3">
    <source>
        <dbReference type="ARBA" id="ARBA00022448"/>
    </source>
</evidence>
<dbReference type="PANTHER" id="PTHR30413">
    <property type="entry name" value="INNER MEMBRANE TRANSPORT PERMEASE"/>
    <property type="match status" value="1"/>
</dbReference>
<comment type="subcellular location">
    <subcellularLocation>
        <location evidence="1">Cell inner membrane</location>
        <topology evidence="1">Multi-pass membrane protein</topology>
    </subcellularLocation>
    <subcellularLocation>
        <location evidence="9">Cell membrane</location>
        <topology evidence="9">Multi-pass membrane protein</topology>
    </subcellularLocation>
</comment>
<feature type="transmembrane region" description="Helical" evidence="9">
    <location>
        <begin position="246"/>
        <end position="267"/>
    </location>
</feature>
<keyword evidence="6 9" id="KW-0812">Transmembrane</keyword>
<dbReference type="GO" id="GO:0005886">
    <property type="term" value="C:plasma membrane"/>
    <property type="evidence" value="ECO:0007669"/>
    <property type="project" value="UniProtKB-SubCell"/>
</dbReference>
<evidence type="ECO:0000256" key="8">
    <source>
        <dbReference type="ARBA" id="ARBA00023136"/>
    </source>
</evidence>
<evidence type="ECO:0000256" key="7">
    <source>
        <dbReference type="ARBA" id="ARBA00022989"/>
    </source>
</evidence>
<evidence type="ECO:0000256" key="6">
    <source>
        <dbReference type="ARBA" id="ARBA00022692"/>
    </source>
</evidence>
<dbReference type="GO" id="GO:0015920">
    <property type="term" value="P:lipopolysaccharide transport"/>
    <property type="evidence" value="ECO:0007669"/>
    <property type="project" value="TreeGrafter"/>
</dbReference>
<feature type="domain" description="ABC transmembrane type-2" evidence="10">
    <location>
        <begin position="50"/>
        <end position="270"/>
    </location>
</feature>
<evidence type="ECO:0000313" key="12">
    <source>
        <dbReference type="Proteomes" id="UP000269289"/>
    </source>
</evidence>
<feature type="transmembrane region" description="Helical" evidence="9">
    <location>
        <begin position="80"/>
        <end position="102"/>
    </location>
</feature>
<comment type="similarity">
    <text evidence="2 9">Belongs to the ABC-2 integral membrane protein family.</text>
</comment>
<dbReference type="Proteomes" id="UP000269289">
    <property type="component" value="Unassembled WGS sequence"/>
</dbReference>
<keyword evidence="8 9" id="KW-0472">Membrane</keyword>
<dbReference type="EMBL" id="RFFI01000090">
    <property type="protein sequence ID" value="RMI06848.1"/>
    <property type="molecule type" value="Genomic_DNA"/>
</dbReference>
<dbReference type="PANTHER" id="PTHR30413:SF8">
    <property type="entry name" value="TRANSPORT PERMEASE PROTEIN"/>
    <property type="match status" value="1"/>
</dbReference>
<keyword evidence="3 9" id="KW-0813">Transport</keyword>
<protein>
    <recommendedName>
        <fullName evidence="9">Transport permease protein</fullName>
    </recommendedName>
</protein>
<evidence type="ECO:0000256" key="9">
    <source>
        <dbReference type="RuleBase" id="RU361157"/>
    </source>
</evidence>
<proteinExistence type="inferred from homology"/>
<evidence type="ECO:0000313" key="11">
    <source>
        <dbReference type="EMBL" id="RMI06848.1"/>
    </source>
</evidence>
<dbReference type="InterPro" id="IPR013525">
    <property type="entry name" value="ABC2_TM"/>
</dbReference>
<dbReference type="GO" id="GO:0140359">
    <property type="term" value="F:ABC-type transporter activity"/>
    <property type="evidence" value="ECO:0007669"/>
    <property type="project" value="InterPro"/>
</dbReference>
<dbReference type="InterPro" id="IPR047817">
    <property type="entry name" value="ABC2_TM_bact-type"/>
</dbReference>
<feature type="transmembrane region" description="Helical" evidence="9">
    <location>
        <begin position="123"/>
        <end position="153"/>
    </location>
</feature>
<dbReference type="PROSITE" id="PS51012">
    <property type="entry name" value="ABC_TM2"/>
    <property type="match status" value="1"/>
</dbReference>
<name>A0A3M2J8N3_9CELL</name>
<organism evidence="11 12">
    <name type="scientific">Cellulomonas triticagri</name>
    <dbReference type="NCBI Taxonomy" id="2483352"/>
    <lineage>
        <taxon>Bacteria</taxon>
        <taxon>Bacillati</taxon>
        <taxon>Actinomycetota</taxon>
        <taxon>Actinomycetes</taxon>
        <taxon>Micrococcales</taxon>
        <taxon>Cellulomonadaceae</taxon>
        <taxon>Cellulomonas</taxon>
    </lineage>
</organism>
<evidence type="ECO:0000256" key="4">
    <source>
        <dbReference type="ARBA" id="ARBA00022475"/>
    </source>
</evidence>
<gene>
    <name evidence="11" type="ORF">EBM89_14900</name>
</gene>
<dbReference type="AlphaFoldDB" id="A0A3M2J8N3"/>
<keyword evidence="5" id="KW-0997">Cell inner membrane</keyword>
<feature type="transmembrane region" description="Helical" evidence="9">
    <location>
        <begin position="49"/>
        <end position="74"/>
    </location>
</feature>
<evidence type="ECO:0000259" key="10">
    <source>
        <dbReference type="PROSITE" id="PS51012"/>
    </source>
</evidence>
<reference evidence="11 12" key="1">
    <citation type="submission" date="2018-10" db="EMBL/GenBank/DDBJ databases">
        <title>Isolation, diversity and antifungal activity of actinobacteria from wheat.</title>
        <authorList>
            <person name="Han C."/>
        </authorList>
    </citation>
    <scope>NUCLEOTIDE SEQUENCE [LARGE SCALE GENOMIC DNA]</scope>
    <source>
        <strain evidence="11 12">NEAU-YY56</strain>
    </source>
</reference>
<keyword evidence="12" id="KW-1185">Reference proteome</keyword>
<keyword evidence="4 9" id="KW-1003">Cell membrane</keyword>
<evidence type="ECO:0000256" key="5">
    <source>
        <dbReference type="ARBA" id="ARBA00022519"/>
    </source>
</evidence>